<keyword evidence="8" id="KW-1185">Reference proteome</keyword>
<dbReference type="Proteomes" id="UP000620550">
    <property type="component" value="Unassembled WGS sequence"/>
</dbReference>
<dbReference type="InterPro" id="IPR051202">
    <property type="entry name" value="Peptidase_C40"/>
</dbReference>
<dbReference type="SUPFAM" id="SSF54001">
    <property type="entry name" value="Cysteine proteinases"/>
    <property type="match status" value="1"/>
</dbReference>
<dbReference type="Pfam" id="PF00877">
    <property type="entry name" value="NLPC_P60"/>
    <property type="match status" value="1"/>
</dbReference>
<comment type="caution">
    <text evidence="7">The sequence shown here is derived from an EMBL/GenBank/DDBJ whole genome shotgun (WGS) entry which is preliminary data.</text>
</comment>
<dbReference type="InterPro" id="IPR000064">
    <property type="entry name" value="NLP_P60_dom"/>
</dbReference>
<dbReference type="InterPro" id="IPR003646">
    <property type="entry name" value="SH3-like_bac-type"/>
</dbReference>
<reference evidence="8" key="1">
    <citation type="journal article" date="2019" name="Int. J. Syst. Evol. Microbiol.">
        <title>The Global Catalogue of Microorganisms (GCM) 10K type strain sequencing project: providing services to taxonomists for standard genome sequencing and annotation.</title>
        <authorList>
            <consortium name="The Broad Institute Genomics Platform"/>
            <consortium name="The Broad Institute Genome Sequencing Center for Infectious Disease"/>
            <person name="Wu L."/>
            <person name="Ma J."/>
        </authorList>
    </citation>
    <scope>NUCLEOTIDE SEQUENCE [LARGE SCALE GENOMIC DNA]</scope>
    <source>
        <strain evidence="8">CGMCC 1.12966</strain>
    </source>
</reference>
<gene>
    <name evidence="7" type="ORF">GCM10017764_15760</name>
</gene>
<evidence type="ECO:0000256" key="1">
    <source>
        <dbReference type="ARBA" id="ARBA00007074"/>
    </source>
</evidence>
<keyword evidence="3" id="KW-0378">Hydrolase</keyword>
<comment type="similarity">
    <text evidence="1">Belongs to the peptidase C40 family.</text>
</comment>
<keyword evidence="2" id="KW-0645">Protease</keyword>
<dbReference type="PANTHER" id="PTHR47053:SF1">
    <property type="entry name" value="MUREIN DD-ENDOPEPTIDASE MEPH-RELATED"/>
    <property type="match status" value="1"/>
</dbReference>
<dbReference type="EMBL" id="BNAF01000005">
    <property type="protein sequence ID" value="GHE33487.1"/>
    <property type="molecule type" value="Genomic_DNA"/>
</dbReference>
<accession>A0ABQ3HW45</accession>
<dbReference type="Gene3D" id="2.30.30.40">
    <property type="entry name" value="SH3 Domains"/>
    <property type="match status" value="2"/>
</dbReference>
<protein>
    <recommendedName>
        <fullName evidence="9">Hydrolase</fullName>
    </recommendedName>
</protein>
<dbReference type="PROSITE" id="PS51935">
    <property type="entry name" value="NLPC_P60"/>
    <property type="match status" value="1"/>
</dbReference>
<dbReference type="PROSITE" id="PS51781">
    <property type="entry name" value="SH3B"/>
    <property type="match status" value="1"/>
</dbReference>
<dbReference type="Pfam" id="PF18348">
    <property type="entry name" value="SH3_16"/>
    <property type="match status" value="1"/>
</dbReference>
<sequence length="424" mass="47327">MGTFLPKWYIRLMTMKNTANISFLCISFFLLSTFTAIRAQTSGDRHKQIAEKLSEFASSIGLDKRTSILELRKIDSIRPSYRILISDSTLRLPLQRQLDMDANHITIVPLPDSTVEGKQRGLINLSVANLRTQPSHAAEMATQVLLGTAVDILQKQGGDFRVRTPEGYIAWVPTSSVSPKTENELRNWIDGHRIIYTNEFGKSLSAPDRKSLRVSDLVYGNILALLGEDKQFYHVAYPDGRQAFVPKDEAVRFDEWLKSRSPSAENVLNSAKSMLGLPYLWGGTSVKGVDCSGFTKTSYFMNGLVIPRDASQQVLHGQPVDILDSVGNFDAEKALKNLKPADLLFFAGGKNRSSHARVTHVALYLGNGQFIHAAGTVRINSMLKQAADYDDFQARTVVAARRYLQTTDTGIQKIDMSRYYNNVK</sequence>
<feature type="domain" description="SH3b" evidence="5">
    <location>
        <begin position="118"/>
        <end position="181"/>
    </location>
</feature>
<organism evidence="7 8">
    <name type="scientific">Sphingobacterium griseoflavum</name>
    <dbReference type="NCBI Taxonomy" id="1474952"/>
    <lineage>
        <taxon>Bacteria</taxon>
        <taxon>Pseudomonadati</taxon>
        <taxon>Bacteroidota</taxon>
        <taxon>Sphingobacteriia</taxon>
        <taxon>Sphingobacteriales</taxon>
        <taxon>Sphingobacteriaceae</taxon>
        <taxon>Sphingobacterium</taxon>
    </lineage>
</organism>
<evidence type="ECO:0000256" key="2">
    <source>
        <dbReference type="ARBA" id="ARBA00022670"/>
    </source>
</evidence>
<dbReference type="InterPro" id="IPR041382">
    <property type="entry name" value="SH3_16"/>
</dbReference>
<evidence type="ECO:0000313" key="8">
    <source>
        <dbReference type="Proteomes" id="UP000620550"/>
    </source>
</evidence>
<dbReference type="Gene3D" id="3.90.1720.10">
    <property type="entry name" value="endopeptidase domain like (from Nostoc punctiforme)"/>
    <property type="match status" value="1"/>
</dbReference>
<evidence type="ECO:0000259" key="6">
    <source>
        <dbReference type="PROSITE" id="PS51935"/>
    </source>
</evidence>
<name>A0ABQ3HW45_9SPHI</name>
<evidence type="ECO:0000256" key="3">
    <source>
        <dbReference type="ARBA" id="ARBA00022801"/>
    </source>
</evidence>
<dbReference type="InterPro" id="IPR038765">
    <property type="entry name" value="Papain-like_cys_pep_sf"/>
</dbReference>
<proteinExistence type="inferred from homology"/>
<feature type="domain" description="NlpC/P60" evidence="6">
    <location>
        <begin position="261"/>
        <end position="404"/>
    </location>
</feature>
<evidence type="ECO:0000259" key="5">
    <source>
        <dbReference type="PROSITE" id="PS51781"/>
    </source>
</evidence>
<keyword evidence="4" id="KW-0788">Thiol protease</keyword>
<dbReference type="PANTHER" id="PTHR47053">
    <property type="entry name" value="MUREIN DD-ENDOPEPTIDASE MEPH-RELATED"/>
    <property type="match status" value="1"/>
</dbReference>
<evidence type="ECO:0000256" key="4">
    <source>
        <dbReference type="ARBA" id="ARBA00022807"/>
    </source>
</evidence>
<evidence type="ECO:0008006" key="9">
    <source>
        <dbReference type="Google" id="ProtNLM"/>
    </source>
</evidence>
<evidence type="ECO:0000313" key="7">
    <source>
        <dbReference type="EMBL" id="GHE33487.1"/>
    </source>
</evidence>